<keyword evidence="8" id="KW-0732">Signal</keyword>
<protein>
    <recommendedName>
        <fullName evidence="10">Bestrophin homolog</fullName>
    </recommendedName>
</protein>
<reference evidence="9" key="1">
    <citation type="submission" date="2021-01" db="EMBL/GenBank/DDBJ databases">
        <authorList>
            <person name="Corre E."/>
            <person name="Pelletier E."/>
            <person name="Niang G."/>
            <person name="Scheremetjew M."/>
            <person name="Finn R."/>
            <person name="Kale V."/>
            <person name="Holt S."/>
            <person name="Cochrane G."/>
            <person name="Meng A."/>
            <person name="Brown T."/>
            <person name="Cohen L."/>
        </authorList>
    </citation>
    <scope>NUCLEOTIDE SEQUENCE</scope>
    <source>
        <strain evidence="9">CCMP1243</strain>
    </source>
</reference>
<gene>
    <name evidence="9" type="ORF">RMAR1173_LOCUS1838</name>
</gene>
<keyword evidence="5" id="KW-0406">Ion transport</keyword>
<feature type="signal peptide" evidence="8">
    <location>
        <begin position="1"/>
        <end position="22"/>
    </location>
</feature>
<dbReference type="GO" id="GO:0016020">
    <property type="term" value="C:membrane"/>
    <property type="evidence" value="ECO:0007669"/>
    <property type="project" value="UniProtKB-SubCell"/>
</dbReference>
<comment type="subcellular location">
    <subcellularLocation>
        <location evidence="1">Membrane</location>
        <topology evidence="1">Multi-pass membrane protein</topology>
    </subcellularLocation>
</comment>
<keyword evidence="3 7" id="KW-0812">Transmembrane</keyword>
<evidence type="ECO:0000256" key="3">
    <source>
        <dbReference type="ARBA" id="ARBA00022692"/>
    </source>
</evidence>
<feature type="transmembrane region" description="Helical" evidence="7">
    <location>
        <begin position="278"/>
        <end position="299"/>
    </location>
</feature>
<evidence type="ECO:0000313" key="9">
    <source>
        <dbReference type="EMBL" id="CAD9663694.1"/>
    </source>
</evidence>
<evidence type="ECO:0000256" key="7">
    <source>
        <dbReference type="SAM" id="Phobius"/>
    </source>
</evidence>
<evidence type="ECO:0008006" key="10">
    <source>
        <dbReference type="Google" id="ProtNLM"/>
    </source>
</evidence>
<dbReference type="PANTHER" id="PTHR33281:SF20">
    <property type="match status" value="1"/>
</dbReference>
<dbReference type="InterPro" id="IPR044669">
    <property type="entry name" value="YneE/VCCN1/2-like"/>
</dbReference>
<dbReference type="AlphaFoldDB" id="A0A7S2W2K3"/>
<evidence type="ECO:0000256" key="6">
    <source>
        <dbReference type="ARBA" id="ARBA00023136"/>
    </source>
</evidence>
<dbReference type="GO" id="GO:0005254">
    <property type="term" value="F:chloride channel activity"/>
    <property type="evidence" value="ECO:0007669"/>
    <property type="project" value="InterPro"/>
</dbReference>
<keyword evidence="6 7" id="KW-0472">Membrane</keyword>
<name>A0A7S2W2K3_9STRA</name>
<organism evidence="9">
    <name type="scientific">Rhizochromulina marina</name>
    <dbReference type="NCBI Taxonomy" id="1034831"/>
    <lineage>
        <taxon>Eukaryota</taxon>
        <taxon>Sar</taxon>
        <taxon>Stramenopiles</taxon>
        <taxon>Ochrophyta</taxon>
        <taxon>Dictyochophyceae</taxon>
        <taxon>Rhizochromulinales</taxon>
        <taxon>Rhizochromulina</taxon>
    </lineage>
</organism>
<feature type="chain" id="PRO_5030768214" description="Bestrophin homolog" evidence="8">
    <location>
        <begin position="23"/>
        <end position="436"/>
    </location>
</feature>
<dbReference type="EMBL" id="HBHJ01002899">
    <property type="protein sequence ID" value="CAD9663694.1"/>
    <property type="molecule type" value="Transcribed_RNA"/>
</dbReference>
<evidence type="ECO:0000256" key="5">
    <source>
        <dbReference type="ARBA" id="ARBA00023065"/>
    </source>
</evidence>
<evidence type="ECO:0000256" key="1">
    <source>
        <dbReference type="ARBA" id="ARBA00004141"/>
    </source>
</evidence>
<evidence type="ECO:0000256" key="8">
    <source>
        <dbReference type="SAM" id="SignalP"/>
    </source>
</evidence>
<dbReference type="PANTHER" id="PTHR33281">
    <property type="entry name" value="UPF0187 PROTEIN YNEE"/>
    <property type="match status" value="1"/>
</dbReference>
<sequence>MITYRKRFGGLFLLLQGSGSSALRAVVPAAISAALALWMNEVQYISKPRNYMEHPYPYQIFAFLLGFGLVFRTNMAYARYQQAIQHASFMTSKWGDAALQTHNFIVATATTPSSDLLKAEVLRLFSLMHALAHLKFRGDYHLDHLSFDADSESIKGHTFPSTWEGKTIRVVGSDEAPGPLTSVACPNRSSDVKRYFARNTLPVLGGHALSSAEKQVLEEAEDKVFVVMRWLVECLVQHGHAKGFGVEPPIVSRIYQVLSDGMVGYNQARKLTEIPFPFPYAQLVLMFLVVYALSLPFVVVAWVETRAAIACFSFFPVWAYFSVNEVNRQLEEPFLHAPNDLPCPAFQRDFNKRLSSLSFRRPDGGDASFFSCNPRSGMFFSSLHARNGAGAISPSEGQNGKTTQGHVGGGLFATTTVGGAADVDGSSVGMEMMGRV</sequence>
<evidence type="ECO:0000256" key="2">
    <source>
        <dbReference type="ARBA" id="ARBA00022448"/>
    </source>
</evidence>
<proteinExistence type="predicted"/>
<feature type="transmembrane region" description="Helical" evidence="7">
    <location>
        <begin position="57"/>
        <end position="75"/>
    </location>
</feature>
<evidence type="ECO:0000256" key="4">
    <source>
        <dbReference type="ARBA" id="ARBA00022989"/>
    </source>
</evidence>
<accession>A0A7S2W2K3</accession>
<dbReference type="Pfam" id="PF25539">
    <property type="entry name" value="Bestrophin_2"/>
    <property type="match status" value="1"/>
</dbReference>
<keyword evidence="4 7" id="KW-1133">Transmembrane helix</keyword>
<keyword evidence="2" id="KW-0813">Transport</keyword>